<evidence type="ECO:0000313" key="3">
    <source>
        <dbReference type="Proteomes" id="UP000029859"/>
    </source>
</evidence>
<protein>
    <submittedName>
        <fullName evidence="2">Uncharacterized protein</fullName>
    </submittedName>
</protein>
<sequence>MNIWKILNIALFILILSSFSANAAQISEYEASKITSSYTYDGELCEAYGPYEYNNNMYYVCTISEGDNVKAEIVIDANSGDLVTSEPVAKYLIKHDLALYYLFDEESYSLNMQNADVYRQDVVSLEEDYNFWIDLRDIANTQEQKQNAKEAADISLDMKTICENKVEVIEEIIDIQTRIKSGGTLKDAEKIIEAEEKAYYIEKQALPKINNAIERTPIIYSTILNNNYKYGISDSEWNIYKSDDVSFLEYEKDVTQSNIAYWESMENMLESDTQWHYEAMLDRIGATESSNTTPSFTLGLSMLALLIVGMFFRTKQG</sequence>
<gene>
    <name evidence="2" type="ORF">LI82_06715</name>
</gene>
<dbReference type="RefSeq" id="WP_048194302.1">
    <property type="nucleotide sequence ID" value="NZ_CAAGSM010000010.1"/>
</dbReference>
<comment type="caution">
    <text evidence="2">The sequence shown here is derived from an EMBL/GenBank/DDBJ whole genome shotgun (WGS) entry which is preliminary data.</text>
</comment>
<evidence type="ECO:0000256" key="1">
    <source>
        <dbReference type="SAM" id="Phobius"/>
    </source>
</evidence>
<dbReference type="OrthoDB" id="142672at2157"/>
<reference evidence="2 3" key="1">
    <citation type="submission" date="2014-09" db="EMBL/GenBank/DDBJ databases">
        <title>Draft genome sequence of an obligately methylotrophic methanogen, Methanococcoides methylutens, isolated from marine sediment.</title>
        <authorList>
            <person name="Guan Y."/>
            <person name="Ngugi D.K."/>
            <person name="Blom J."/>
            <person name="Ali S."/>
            <person name="Ferry J.G."/>
            <person name="Stingl U."/>
        </authorList>
    </citation>
    <scope>NUCLEOTIDE SEQUENCE [LARGE SCALE GENOMIC DNA]</scope>
    <source>
        <strain evidence="2 3">DSM 2657</strain>
    </source>
</reference>
<keyword evidence="3" id="KW-1185">Reference proteome</keyword>
<proteinExistence type="predicted"/>
<dbReference type="AlphaFoldDB" id="A0A099T310"/>
<keyword evidence="1" id="KW-0812">Transmembrane</keyword>
<dbReference type="EMBL" id="JRHO01000013">
    <property type="protein sequence ID" value="KGK98563.1"/>
    <property type="molecule type" value="Genomic_DNA"/>
</dbReference>
<dbReference type="Proteomes" id="UP000029859">
    <property type="component" value="Unassembled WGS sequence"/>
</dbReference>
<name>A0A099T310_METMT</name>
<feature type="transmembrane region" description="Helical" evidence="1">
    <location>
        <begin position="295"/>
        <end position="312"/>
    </location>
</feature>
<keyword evidence="1" id="KW-0472">Membrane</keyword>
<organism evidence="2 3">
    <name type="scientific">Methanococcoides methylutens</name>
    <dbReference type="NCBI Taxonomy" id="2226"/>
    <lineage>
        <taxon>Archaea</taxon>
        <taxon>Methanobacteriati</taxon>
        <taxon>Methanobacteriota</taxon>
        <taxon>Stenosarchaea group</taxon>
        <taxon>Methanomicrobia</taxon>
        <taxon>Methanosarcinales</taxon>
        <taxon>Methanosarcinaceae</taxon>
        <taxon>Methanococcoides</taxon>
    </lineage>
</organism>
<evidence type="ECO:0000313" key="2">
    <source>
        <dbReference type="EMBL" id="KGK98563.1"/>
    </source>
</evidence>
<accession>A0A099T310</accession>
<keyword evidence="1" id="KW-1133">Transmembrane helix</keyword>